<dbReference type="Gene3D" id="3.40.630.30">
    <property type="match status" value="1"/>
</dbReference>
<dbReference type="Pfam" id="PF00583">
    <property type="entry name" value="Acetyltransf_1"/>
    <property type="match status" value="1"/>
</dbReference>
<dbReference type="CDD" id="cd04301">
    <property type="entry name" value="NAT_SF"/>
    <property type="match status" value="1"/>
</dbReference>
<dbReference type="SUPFAM" id="SSF55729">
    <property type="entry name" value="Acyl-CoA N-acyltransferases (Nat)"/>
    <property type="match status" value="1"/>
</dbReference>
<evidence type="ECO:0000259" key="3">
    <source>
        <dbReference type="PROSITE" id="PS51186"/>
    </source>
</evidence>
<accession>A0ABP5K9A4</accession>
<name>A0ABP5K9A4_9ACTN</name>
<dbReference type="InterPro" id="IPR000182">
    <property type="entry name" value="GNAT_dom"/>
</dbReference>
<dbReference type="InterPro" id="IPR050832">
    <property type="entry name" value="Bact_Acetyltransf"/>
</dbReference>
<keyword evidence="5" id="KW-1185">Reference proteome</keyword>
<dbReference type="Proteomes" id="UP001500575">
    <property type="component" value="Unassembled WGS sequence"/>
</dbReference>
<keyword evidence="2" id="KW-0012">Acyltransferase</keyword>
<proteinExistence type="predicted"/>
<dbReference type="PROSITE" id="PS51186">
    <property type="entry name" value="GNAT"/>
    <property type="match status" value="1"/>
</dbReference>
<dbReference type="EMBL" id="BAAAQQ010000012">
    <property type="protein sequence ID" value="GAA2127789.1"/>
    <property type="molecule type" value="Genomic_DNA"/>
</dbReference>
<evidence type="ECO:0000256" key="2">
    <source>
        <dbReference type="ARBA" id="ARBA00023315"/>
    </source>
</evidence>
<evidence type="ECO:0000313" key="5">
    <source>
        <dbReference type="Proteomes" id="UP001500575"/>
    </source>
</evidence>
<organism evidence="4 5">
    <name type="scientific">Nocardioides bigeumensis</name>
    <dbReference type="NCBI Taxonomy" id="433657"/>
    <lineage>
        <taxon>Bacteria</taxon>
        <taxon>Bacillati</taxon>
        <taxon>Actinomycetota</taxon>
        <taxon>Actinomycetes</taxon>
        <taxon>Propionibacteriales</taxon>
        <taxon>Nocardioidaceae</taxon>
        <taxon>Nocardioides</taxon>
    </lineage>
</organism>
<gene>
    <name evidence="4" type="ORF">GCM10009843_27600</name>
</gene>
<dbReference type="InterPro" id="IPR016181">
    <property type="entry name" value="Acyl_CoA_acyltransferase"/>
</dbReference>
<sequence>MDNPPRVAPVTSAQPTIEPVPTADLDEVLDLIAAEQAHPDRGTTMLGETRDGIAAELDDLEPDWRGSVRAVREEGRLVAAVLGDWDAELGRAWIHGPWVAGGDAELWARWSRPLVDAVLAQLPDGVDDWELAADASHVLMASLGADLGLSPSEANHVYTVEAAAVAGWPDPSGEVRPAGVADRDAVRPLHDQEFPATYAPVETLLPDPPDGKYVVVVATDGGRLLGYAAGRVQADGEGYLDFIAVSDDARGRGTGRDLMAAVCRPVIDASTTGKLHLTVQDHRVPARRLYESLGFVPSLAIVGYRHRRSV</sequence>
<keyword evidence="1" id="KW-0808">Transferase</keyword>
<evidence type="ECO:0000256" key="1">
    <source>
        <dbReference type="ARBA" id="ARBA00022679"/>
    </source>
</evidence>
<feature type="domain" description="N-acetyltransferase" evidence="3">
    <location>
        <begin position="173"/>
        <end position="310"/>
    </location>
</feature>
<evidence type="ECO:0000313" key="4">
    <source>
        <dbReference type="EMBL" id="GAA2127789.1"/>
    </source>
</evidence>
<reference evidence="5" key="1">
    <citation type="journal article" date="2019" name="Int. J. Syst. Evol. Microbiol.">
        <title>The Global Catalogue of Microorganisms (GCM) 10K type strain sequencing project: providing services to taxonomists for standard genome sequencing and annotation.</title>
        <authorList>
            <consortium name="The Broad Institute Genomics Platform"/>
            <consortium name="The Broad Institute Genome Sequencing Center for Infectious Disease"/>
            <person name="Wu L."/>
            <person name="Ma J."/>
        </authorList>
    </citation>
    <scope>NUCLEOTIDE SEQUENCE [LARGE SCALE GENOMIC DNA]</scope>
    <source>
        <strain evidence="5">JCM 16021</strain>
    </source>
</reference>
<protein>
    <submittedName>
        <fullName evidence="4">GNAT family N-acetyltransferase</fullName>
    </submittedName>
</protein>
<dbReference type="PANTHER" id="PTHR43877">
    <property type="entry name" value="AMINOALKYLPHOSPHONATE N-ACETYLTRANSFERASE-RELATED-RELATED"/>
    <property type="match status" value="1"/>
</dbReference>
<comment type="caution">
    <text evidence="4">The sequence shown here is derived from an EMBL/GenBank/DDBJ whole genome shotgun (WGS) entry which is preliminary data.</text>
</comment>